<dbReference type="AlphaFoldDB" id="A0A9X1NHU4"/>
<protein>
    <submittedName>
        <fullName evidence="2">DUF2500 domain-containing protein</fullName>
    </submittedName>
</protein>
<dbReference type="InterPro" id="IPR019635">
    <property type="entry name" value="DUF2500"/>
</dbReference>
<evidence type="ECO:0000313" key="2">
    <source>
        <dbReference type="EMBL" id="MCD5314129.1"/>
    </source>
</evidence>
<keyword evidence="1" id="KW-0812">Transmembrane</keyword>
<evidence type="ECO:0000313" key="3">
    <source>
        <dbReference type="Proteomes" id="UP001138997"/>
    </source>
</evidence>
<proteinExistence type="predicted"/>
<name>A0A9X1NHU4_9ACTN</name>
<comment type="caution">
    <text evidence="2">The sequence shown here is derived from an EMBL/GenBank/DDBJ whole genome shotgun (WGS) entry which is preliminary data.</text>
</comment>
<feature type="transmembrane region" description="Helical" evidence="1">
    <location>
        <begin position="6"/>
        <end position="32"/>
    </location>
</feature>
<keyword evidence="1" id="KW-0472">Membrane</keyword>
<evidence type="ECO:0000256" key="1">
    <source>
        <dbReference type="SAM" id="Phobius"/>
    </source>
</evidence>
<dbReference type="EMBL" id="JAJOMB010000015">
    <property type="protein sequence ID" value="MCD5314129.1"/>
    <property type="molecule type" value="Genomic_DNA"/>
</dbReference>
<dbReference type="RefSeq" id="WP_231446401.1">
    <property type="nucleotide sequence ID" value="NZ_JAJOMB010000015.1"/>
</dbReference>
<reference evidence="2" key="1">
    <citation type="submission" date="2021-11" db="EMBL/GenBank/DDBJ databases">
        <title>Streptomyces corallinus and Kineosporia corallina sp. nov., two new coral-derived marine actinobacteria.</title>
        <authorList>
            <person name="Buangrab K."/>
            <person name="Sutthacheep M."/>
            <person name="Yeemin T."/>
            <person name="Harunari E."/>
            <person name="Igarashi Y."/>
            <person name="Sripreechasak P."/>
            <person name="Kanchanasin P."/>
            <person name="Tanasupawat S."/>
            <person name="Phongsopitanun W."/>
        </authorList>
    </citation>
    <scope>NUCLEOTIDE SEQUENCE</scope>
    <source>
        <strain evidence="2">JCM 31032</strain>
    </source>
</reference>
<accession>A0A9X1NHU4</accession>
<dbReference type="Gene3D" id="2.40.50.660">
    <property type="match status" value="1"/>
</dbReference>
<sequence>METLNGLLSFVLFGGVALTFVTVFGFIGFSLIKSLRTWNANNNTPLQTMEAVVVGQRLEVRGGDSRPETASHLYYVTFEVQGHARQEFGIYNGDHLWITPGDRGLLRYQGTRYQGFNRTSQA</sequence>
<gene>
    <name evidence="2" type="ORF">LR394_24780</name>
</gene>
<dbReference type="Proteomes" id="UP001138997">
    <property type="component" value="Unassembled WGS sequence"/>
</dbReference>
<dbReference type="Pfam" id="PF10694">
    <property type="entry name" value="DUF2500"/>
    <property type="match status" value="1"/>
</dbReference>
<keyword evidence="1" id="KW-1133">Transmembrane helix</keyword>
<keyword evidence="3" id="KW-1185">Reference proteome</keyword>
<organism evidence="2 3">
    <name type="scientific">Kineosporia babensis</name>
    <dbReference type="NCBI Taxonomy" id="499548"/>
    <lineage>
        <taxon>Bacteria</taxon>
        <taxon>Bacillati</taxon>
        <taxon>Actinomycetota</taxon>
        <taxon>Actinomycetes</taxon>
        <taxon>Kineosporiales</taxon>
        <taxon>Kineosporiaceae</taxon>
        <taxon>Kineosporia</taxon>
    </lineage>
</organism>